<reference evidence="2 3" key="1">
    <citation type="journal article" date="2024" name="Nat. Commun.">
        <title>Phylogenomics reveals the evolutionary origins of lichenization in chlorophyte algae.</title>
        <authorList>
            <person name="Puginier C."/>
            <person name="Libourel C."/>
            <person name="Otte J."/>
            <person name="Skaloud P."/>
            <person name="Haon M."/>
            <person name="Grisel S."/>
            <person name="Petersen M."/>
            <person name="Berrin J.G."/>
            <person name="Delaux P.M."/>
            <person name="Dal Grande F."/>
            <person name="Keller J."/>
        </authorList>
    </citation>
    <scope>NUCLEOTIDE SEQUENCE [LARGE SCALE GENOMIC DNA]</scope>
    <source>
        <strain evidence="2 3">SAG 2145</strain>
    </source>
</reference>
<dbReference type="Proteomes" id="UP001438707">
    <property type="component" value="Unassembled WGS sequence"/>
</dbReference>
<gene>
    <name evidence="2" type="ORF">WJX74_004638</name>
</gene>
<evidence type="ECO:0000259" key="1">
    <source>
        <dbReference type="Pfam" id="PF16455"/>
    </source>
</evidence>
<protein>
    <recommendedName>
        <fullName evidence="1">DC-UbP/UBTD2 N-terminal domain-containing protein</fullName>
    </recommendedName>
</protein>
<dbReference type="InterPro" id="IPR039869">
    <property type="entry name" value="UBTD1/2"/>
</dbReference>
<name>A0AAW1RS11_9CHLO</name>
<accession>A0AAW1RS11</accession>
<proteinExistence type="predicted"/>
<dbReference type="Gene3D" id="1.20.225.20">
    <property type="entry name" value="Ub domain-containing protein, DC-UbP/UBTD2, N-terminal domain"/>
    <property type="match status" value="1"/>
</dbReference>
<keyword evidence="3" id="KW-1185">Reference proteome</keyword>
<dbReference type="Pfam" id="PF16455">
    <property type="entry name" value="UBD"/>
    <property type="match status" value="1"/>
</dbReference>
<dbReference type="InterPro" id="IPR038169">
    <property type="entry name" value="DC-UbP/UBTD2_N_sf"/>
</dbReference>
<dbReference type="PANTHER" id="PTHR13609">
    <property type="entry name" value="UBIQUITIN DOMAIN CONTAINING 1 PROTEIN-RELATED"/>
    <property type="match status" value="1"/>
</dbReference>
<evidence type="ECO:0000313" key="2">
    <source>
        <dbReference type="EMBL" id="KAK9836624.1"/>
    </source>
</evidence>
<sequence length="147" mass="16292">MGCCSSRRSSGWEGADTGFVNIERRHAGKSGCLRRPTWKSSDPLDEAQLEAKREEFWDTQPHYGGAREIWDALRAAASADNKTALMLLDTAGIICTSDDLSVCYDERGHKYELPNYVLSDPTNLQHGQRKQADLRPPQVELVGRAGG</sequence>
<evidence type="ECO:0000313" key="3">
    <source>
        <dbReference type="Proteomes" id="UP001438707"/>
    </source>
</evidence>
<feature type="domain" description="DC-UbP/UBTD2 N-terminal" evidence="1">
    <location>
        <begin position="34"/>
        <end position="125"/>
    </location>
</feature>
<dbReference type="EMBL" id="JALJOS010000007">
    <property type="protein sequence ID" value="KAK9836624.1"/>
    <property type="molecule type" value="Genomic_DNA"/>
</dbReference>
<comment type="caution">
    <text evidence="2">The sequence shown here is derived from an EMBL/GenBank/DDBJ whole genome shotgun (WGS) entry which is preliminary data.</text>
</comment>
<organism evidence="2 3">
    <name type="scientific">Apatococcus lobatus</name>
    <dbReference type="NCBI Taxonomy" id="904363"/>
    <lineage>
        <taxon>Eukaryota</taxon>
        <taxon>Viridiplantae</taxon>
        <taxon>Chlorophyta</taxon>
        <taxon>core chlorophytes</taxon>
        <taxon>Trebouxiophyceae</taxon>
        <taxon>Chlorellales</taxon>
        <taxon>Chlorellaceae</taxon>
        <taxon>Apatococcus</taxon>
    </lineage>
</organism>
<dbReference type="InterPro" id="IPR032752">
    <property type="entry name" value="DC-UbP/UBTD2_N"/>
</dbReference>
<dbReference type="AlphaFoldDB" id="A0AAW1RS11"/>